<comment type="subcellular location">
    <subcellularLocation>
        <location evidence="1">Membrane</location>
        <topology evidence="1">Single-pass membrane protein</topology>
    </subcellularLocation>
</comment>
<feature type="chain" id="PRO_5045982677" description="Glycosyltransferase family 92 protein" evidence="8">
    <location>
        <begin position="24"/>
        <end position="648"/>
    </location>
</feature>
<dbReference type="PANTHER" id="PTHR21461">
    <property type="entry name" value="GLYCOSYLTRANSFERASE FAMILY 92 PROTEIN"/>
    <property type="match status" value="1"/>
</dbReference>
<evidence type="ECO:0000256" key="2">
    <source>
        <dbReference type="ARBA" id="ARBA00007647"/>
    </source>
</evidence>
<feature type="signal peptide" evidence="8">
    <location>
        <begin position="1"/>
        <end position="23"/>
    </location>
</feature>
<proteinExistence type="inferred from homology"/>
<dbReference type="Pfam" id="PF01697">
    <property type="entry name" value="Glyco_transf_92"/>
    <property type="match status" value="1"/>
</dbReference>
<feature type="non-terminal residue" evidence="9">
    <location>
        <position position="648"/>
    </location>
</feature>
<protein>
    <recommendedName>
        <fullName evidence="11">Glycosyltransferase family 92 protein</fullName>
    </recommendedName>
</protein>
<dbReference type="PANTHER" id="PTHR21461:SF69">
    <property type="entry name" value="GLYCOSYLTRANSFERASE FAMILY 92 PROTEIN"/>
    <property type="match status" value="1"/>
</dbReference>
<evidence type="ECO:0000256" key="5">
    <source>
        <dbReference type="ARBA" id="ARBA00022692"/>
    </source>
</evidence>
<evidence type="ECO:0000256" key="6">
    <source>
        <dbReference type="ARBA" id="ARBA00022989"/>
    </source>
</evidence>
<reference evidence="9 10" key="1">
    <citation type="submission" date="2024-02" db="EMBL/GenBank/DDBJ databases">
        <authorList>
            <person name="Chen Y."/>
            <person name="Shah S."/>
            <person name="Dougan E. K."/>
            <person name="Thang M."/>
            <person name="Chan C."/>
        </authorList>
    </citation>
    <scope>NUCLEOTIDE SEQUENCE [LARGE SCALE GENOMIC DNA]</scope>
</reference>
<gene>
    <name evidence="9" type="ORF">SCF082_LOCUS30863</name>
</gene>
<keyword evidence="7" id="KW-0472">Membrane</keyword>
<evidence type="ECO:0000313" key="9">
    <source>
        <dbReference type="EMBL" id="CAK9057559.1"/>
    </source>
</evidence>
<accession>A0ABP0N3Q3</accession>
<evidence type="ECO:0000256" key="8">
    <source>
        <dbReference type="SAM" id="SignalP"/>
    </source>
</evidence>
<keyword evidence="5" id="KW-0812">Transmembrane</keyword>
<name>A0ABP0N3Q3_9DINO</name>
<comment type="similarity">
    <text evidence="2">Belongs to the glycosyltransferase 92 family.</text>
</comment>
<dbReference type="EMBL" id="CAXAMM010025769">
    <property type="protein sequence ID" value="CAK9057559.1"/>
    <property type="molecule type" value="Genomic_DNA"/>
</dbReference>
<organism evidence="9 10">
    <name type="scientific">Durusdinium trenchii</name>
    <dbReference type="NCBI Taxonomy" id="1381693"/>
    <lineage>
        <taxon>Eukaryota</taxon>
        <taxon>Sar</taxon>
        <taxon>Alveolata</taxon>
        <taxon>Dinophyceae</taxon>
        <taxon>Suessiales</taxon>
        <taxon>Symbiodiniaceae</taxon>
        <taxon>Durusdinium</taxon>
    </lineage>
</organism>
<evidence type="ECO:0000256" key="1">
    <source>
        <dbReference type="ARBA" id="ARBA00004167"/>
    </source>
</evidence>
<keyword evidence="8" id="KW-0732">Signal</keyword>
<keyword evidence="3" id="KW-0328">Glycosyltransferase</keyword>
<evidence type="ECO:0000313" key="10">
    <source>
        <dbReference type="Proteomes" id="UP001642464"/>
    </source>
</evidence>
<dbReference type="Proteomes" id="UP001642464">
    <property type="component" value="Unassembled WGS sequence"/>
</dbReference>
<keyword evidence="10" id="KW-1185">Reference proteome</keyword>
<comment type="caution">
    <text evidence="9">The sequence shown here is derived from an EMBL/GenBank/DDBJ whole genome shotgun (WGS) entry which is preliminary data.</text>
</comment>
<evidence type="ECO:0000256" key="4">
    <source>
        <dbReference type="ARBA" id="ARBA00022679"/>
    </source>
</evidence>
<evidence type="ECO:0000256" key="3">
    <source>
        <dbReference type="ARBA" id="ARBA00022676"/>
    </source>
</evidence>
<evidence type="ECO:0000256" key="7">
    <source>
        <dbReference type="ARBA" id="ARBA00023136"/>
    </source>
</evidence>
<keyword evidence="4" id="KW-0808">Transferase</keyword>
<keyword evidence="6" id="KW-1133">Transmembrane helix</keyword>
<sequence length="648" mass="72175">MRPFTLRALTAAIVFVALELVLSEKKTAAFADASALIQVHDRSTASPGRGVVPLETWRTERDIANVSRITLGGSTLTYNGKNITLEFLSVVPNFGPGSNYIALIHRYDKHLKKYLKHESLFCMGPDASHRVPVRLAAYDEKKFFIILLCDWPEEEADIGTYTVLLEDANQKFLGQLNASYTPKLLTDYRTVACVRNVWNDPKSNVSGLQNLPQWLDFHRLHGLDHFIIYTTSDMSPALRSLYQPYVEAGVVTRVHFQAPAEKCWSIWKSNMQQTLMMNDCLYRAKGHTKWLFPSLDVDEYLNLRVVPDASQQSQNIASFLDEQVEKYMPGQKVKAISFTKFRFARASPGFLEISSMHRAFEPESEWSKYAVQTSSVQEVGIHQVLWGEGTNVSVSVQEGSVNHYRHPNLPETKRKEFAHVLDELLLGQVSQVEDALQQRFGSEWRGVLDNASKAEEPVPSWTCEKHSKEANDALLSQSTLVAFLRRSSPRALPRSFLSYLQLAATTCDDAGRLRNVVNAQLKELLWIGADGRALLWTLPAEELASLVGSLAKLLGDPESLAPRSRARLRRGLLAGLRSLQCDQTGAALPRGWQRPLEASSGGPPSASDLRTLAAGLLWLATRHEVASTQKVCSEVGISAKTAEATALS</sequence>
<evidence type="ECO:0008006" key="11">
    <source>
        <dbReference type="Google" id="ProtNLM"/>
    </source>
</evidence>
<dbReference type="InterPro" id="IPR008166">
    <property type="entry name" value="Glyco_transf_92"/>
</dbReference>